<feature type="region of interest" description="Disordered" evidence="6">
    <location>
        <begin position="1"/>
        <end position="25"/>
    </location>
</feature>
<dbReference type="InParanoid" id="A0A316W3Q0"/>
<evidence type="ECO:0000256" key="3">
    <source>
        <dbReference type="ARBA" id="ARBA00008105"/>
    </source>
</evidence>
<evidence type="ECO:0000256" key="5">
    <source>
        <dbReference type="ARBA" id="ARBA00023242"/>
    </source>
</evidence>
<dbReference type="GO" id="GO:0032040">
    <property type="term" value="C:small-subunit processome"/>
    <property type="evidence" value="ECO:0007669"/>
    <property type="project" value="InterPro"/>
</dbReference>
<comment type="function">
    <text evidence="1">Involved in nucleolar processing of pre-18S ribosomal RNA.</text>
</comment>
<keyword evidence="5" id="KW-0539">Nucleus</keyword>
<gene>
    <name evidence="7" type="ORF">IE81DRAFT_340816</name>
</gene>
<dbReference type="EMBL" id="KZ819371">
    <property type="protein sequence ID" value="PWN43241.1"/>
    <property type="molecule type" value="Genomic_DNA"/>
</dbReference>
<comment type="subcellular location">
    <subcellularLocation>
        <location evidence="2">Nucleus</location>
        <location evidence="2">Nucleolus</location>
    </subcellularLocation>
</comment>
<reference evidence="7 8" key="1">
    <citation type="journal article" date="2018" name="Mol. Biol. Evol.">
        <title>Broad Genomic Sampling Reveals a Smut Pathogenic Ancestry of the Fungal Clade Ustilaginomycotina.</title>
        <authorList>
            <person name="Kijpornyongpan T."/>
            <person name="Mondo S.J."/>
            <person name="Barry K."/>
            <person name="Sandor L."/>
            <person name="Lee J."/>
            <person name="Lipzen A."/>
            <person name="Pangilinan J."/>
            <person name="LaButti K."/>
            <person name="Hainaut M."/>
            <person name="Henrissat B."/>
            <person name="Grigoriev I.V."/>
            <person name="Spatafora J.W."/>
            <person name="Aime M.C."/>
        </authorList>
    </citation>
    <scope>NUCLEOTIDE SEQUENCE [LARGE SCALE GENOMIC DNA]</scope>
    <source>
        <strain evidence="7 8">MCA 4658</strain>
    </source>
</reference>
<name>A0A316W3Q0_9BASI</name>
<dbReference type="Proteomes" id="UP000245783">
    <property type="component" value="Unassembled WGS sequence"/>
</dbReference>
<dbReference type="PANTHER" id="PTHR12838:SF0">
    <property type="entry name" value="U3 SMALL NUCLEOLAR RNA-ASSOCIATED PROTEIN 11-RELATED"/>
    <property type="match status" value="1"/>
</dbReference>
<evidence type="ECO:0000256" key="2">
    <source>
        <dbReference type="ARBA" id="ARBA00004604"/>
    </source>
</evidence>
<evidence type="ECO:0000256" key="4">
    <source>
        <dbReference type="ARBA" id="ARBA00022552"/>
    </source>
</evidence>
<dbReference type="GeneID" id="37037495"/>
<evidence type="ECO:0000313" key="8">
    <source>
        <dbReference type="Proteomes" id="UP000245783"/>
    </source>
</evidence>
<accession>A0A316W3Q0</accession>
<feature type="compositionally biased region" description="Basic and acidic residues" evidence="6">
    <location>
        <begin position="255"/>
        <end position="266"/>
    </location>
</feature>
<dbReference type="InterPro" id="IPR007144">
    <property type="entry name" value="SSU_processome_Utp11"/>
</dbReference>
<comment type="similarity">
    <text evidence="3">Belongs to the UTP11 family.</text>
</comment>
<dbReference type="OrthoDB" id="29058at2759"/>
<evidence type="ECO:0000256" key="6">
    <source>
        <dbReference type="SAM" id="MobiDB-lite"/>
    </source>
</evidence>
<feature type="compositionally biased region" description="Basic residues" evidence="6">
    <location>
        <begin position="9"/>
        <end position="25"/>
    </location>
</feature>
<feature type="region of interest" description="Disordered" evidence="6">
    <location>
        <begin position="338"/>
        <end position="365"/>
    </location>
</feature>
<dbReference type="STRING" id="1522189.A0A316W3Q0"/>
<evidence type="ECO:0000313" key="7">
    <source>
        <dbReference type="EMBL" id="PWN43241.1"/>
    </source>
</evidence>
<proteinExistence type="inferred from homology"/>
<dbReference type="GO" id="GO:0006364">
    <property type="term" value="P:rRNA processing"/>
    <property type="evidence" value="ECO:0007669"/>
    <property type="project" value="UniProtKB-KW"/>
</dbReference>
<protein>
    <submittedName>
        <fullName evidence="7">Small-subunit processome</fullName>
    </submittedName>
</protein>
<dbReference type="PANTHER" id="PTHR12838">
    <property type="entry name" value="U3 SMALL NUCLEOLAR RNA-ASSOCIATED PROTEIN 11"/>
    <property type="match status" value="1"/>
</dbReference>
<dbReference type="RefSeq" id="XP_025370401.1">
    <property type="nucleotide sequence ID" value="XM_025515625.1"/>
</dbReference>
<dbReference type="AlphaFoldDB" id="A0A316W3Q0"/>
<sequence length="365" mass="40287">MESSSLRNAVHRRQHKERGQLNRRKNLGLLEKHKDYVERARDYNSKKERLKRLGQKAMDKNEDEFYFGMIKSRTEGGVHIASRETSQVLPRDEVALLKTQDSAYIVTQIRAEKKRIEGLVQRIAPMVSDMRSEWLDAREERRKALRIAGLIAAEPRTSKRSTMADTLGLGGRRTVWVDGVEALRAYTPLSSELPLLGSPAAAASSAPKARRVGSIKGQDDEEEEEEEENAAMSDDVASGVESDEASASTASRAAKKADQDARAADRKTFEKHASALLAELQARQVRLKTLESVLSKLSTVRALISTSKNGGTSARKVRAKEANAREAVAAGGVAGKHGLSLATGAEDDNGKSSRSIWRWSKERKR</sequence>
<feature type="region of interest" description="Disordered" evidence="6">
    <location>
        <begin position="199"/>
        <end position="266"/>
    </location>
</feature>
<dbReference type="Pfam" id="PF03998">
    <property type="entry name" value="Utp11"/>
    <property type="match status" value="1"/>
</dbReference>
<feature type="compositionally biased region" description="Acidic residues" evidence="6">
    <location>
        <begin position="219"/>
        <end position="229"/>
    </location>
</feature>
<evidence type="ECO:0000256" key="1">
    <source>
        <dbReference type="ARBA" id="ARBA00004099"/>
    </source>
</evidence>
<organism evidence="7 8">
    <name type="scientific">Ceraceosorus guamensis</name>
    <dbReference type="NCBI Taxonomy" id="1522189"/>
    <lineage>
        <taxon>Eukaryota</taxon>
        <taxon>Fungi</taxon>
        <taxon>Dikarya</taxon>
        <taxon>Basidiomycota</taxon>
        <taxon>Ustilaginomycotina</taxon>
        <taxon>Exobasidiomycetes</taxon>
        <taxon>Ceraceosorales</taxon>
        <taxon>Ceraceosoraceae</taxon>
        <taxon>Ceraceosorus</taxon>
    </lineage>
</organism>
<keyword evidence="8" id="KW-1185">Reference proteome</keyword>
<keyword evidence="4" id="KW-0698">rRNA processing</keyword>